<dbReference type="GO" id="GO:0016853">
    <property type="term" value="F:isomerase activity"/>
    <property type="evidence" value="ECO:0007669"/>
    <property type="project" value="UniProtKB-KW"/>
</dbReference>
<sequence length="361" mass="42804">MQRLYIKTITIHYLGPWIDNHFRFKKNNLIFGINNDAGGLDVIEIIKLIKDVRKKHRIEEKYFYKDLLNSSNTNFNKCLLKITFFNSRKDTYIKLTKEGMIDYKYSKNLLLLNKIKITIFETKEQIESIINNLDSKKDRINYLKDNVIVFLKIEKLLSESKMKKILNFSYKHAGQTFFSTISPKIIVHAINNFDTKNLDVFYMVDHFEKNKRPNLIQELTEYTGEKIRKKILFVEGISDRLIIESIAKKNKIKDLIIVDTGGIANINFDAIAQLNHFLTARAIIDHDNEVNRKSNHLIYVLAKRAIEWYLDQNVLRKYDLNDFKMSSHNKILMAENFKNTYLKSQNYNQLEREFLKLYSSF</sequence>
<dbReference type="Proteomes" id="UP000242141">
    <property type="component" value="Unassembled WGS sequence"/>
</dbReference>
<organism evidence="1 2">
    <name type="scientific">Candidatus Hepatoplasma crinochetorum</name>
    <dbReference type="NCBI Taxonomy" id="295596"/>
    <lineage>
        <taxon>Bacteria</taxon>
        <taxon>Bacillati</taxon>
        <taxon>Mycoplasmatota</taxon>
        <taxon>Mollicutes</taxon>
        <taxon>Candidatus Hepatoplasmataceae</taxon>
        <taxon>Candidatus Hepatoplasma</taxon>
    </lineage>
</organism>
<evidence type="ECO:0000313" key="2">
    <source>
        <dbReference type="Proteomes" id="UP000242141"/>
    </source>
</evidence>
<proteinExistence type="predicted"/>
<keyword evidence="2" id="KW-1185">Reference proteome</keyword>
<accession>A0A0G7ZL06</accession>
<reference evidence="2" key="1">
    <citation type="submission" date="2015-05" db="EMBL/GenBank/DDBJ databases">
        <authorList>
            <person name="Collingro A."/>
        </authorList>
    </citation>
    <scope>NUCLEOTIDE SEQUENCE [LARGE SCALE GENOMIC DNA]</scope>
    <source>
        <strain evidence="2">Ps</strain>
    </source>
</reference>
<keyword evidence="1" id="KW-0413">Isomerase</keyword>
<name>A0A0G7ZL06_9MOLU</name>
<evidence type="ECO:0000313" key="1">
    <source>
        <dbReference type="EMBL" id="CRX36832.1"/>
    </source>
</evidence>
<dbReference type="EMBL" id="CWGI01000001">
    <property type="protein sequence ID" value="CRX36832.1"/>
    <property type="molecule type" value="Genomic_DNA"/>
</dbReference>
<dbReference type="AlphaFoldDB" id="A0A0G7ZL06"/>
<protein>
    <submittedName>
        <fullName evidence="1">| / topoisomerase-primase domain protein / 302110:303195 Forward</fullName>
    </submittedName>
</protein>
<gene>
    <name evidence="1" type="ORF">HEPPS_00310</name>
</gene>